<reference evidence="11 12" key="1">
    <citation type="submission" date="2016-01" db="EMBL/GenBank/DDBJ databases">
        <title>High potential of lignocellulose degradation of a new Verrucomicrobia species.</title>
        <authorList>
            <person name="Wang Y."/>
            <person name="Shi Y."/>
            <person name="Qiu Z."/>
            <person name="Liu S."/>
            <person name="Yang H."/>
        </authorList>
    </citation>
    <scope>NUCLEOTIDE SEQUENCE [LARGE SCALE GENOMIC DNA]</scope>
    <source>
        <strain evidence="11 12">TSB47</strain>
    </source>
</reference>
<evidence type="ECO:0000256" key="8">
    <source>
        <dbReference type="PIRSR" id="PIRSR000388-1"/>
    </source>
</evidence>
<dbReference type="GO" id="GO:0015940">
    <property type="term" value="P:pantothenate biosynthetic process"/>
    <property type="evidence" value="ECO:0007669"/>
    <property type="project" value="UniProtKB-UniRule"/>
</dbReference>
<keyword evidence="7 10" id="KW-0479">Metal-binding</keyword>
<dbReference type="GO" id="GO:0003864">
    <property type="term" value="F:3-methyl-2-oxobutanoate hydroxymethyltransferase activity"/>
    <property type="evidence" value="ECO:0007669"/>
    <property type="project" value="UniProtKB-UniRule"/>
</dbReference>
<comment type="cofactor">
    <cofactor evidence="7 10">
        <name>Mg(2+)</name>
        <dbReference type="ChEBI" id="CHEBI:18420"/>
    </cofactor>
    <text evidence="7 10">Binds 1 Mg(2+) ion per subunit.</text>
</comment>
<dbReference type="RefSeq" id="WP_068773128.1">
    <property type="nucleotide sequence ID" value="NZ_CP109796.1"/>
</dbReference>
<feature type="binding site" evidence="7 9">
    <location>
        <position position="113"/>
    </location>
    <ligand>
        <name>3-methyl-2-oxobutanoate</name>
        <dbReference type="ChEBI" id="CHEBI:11851"/>
    </ligand>
</feature>
<dbReference type="UniPathway" id="UPA00028">
    <property type="reaction ID" value="UER00003"/>
</dbReference>
<keyword evidence="5 7" id="KW-0808">Transferase</keyword>
<evidence type="ECO:0000256" key="6">
    <source>
        <dbReference type="ARBA" id="ARBA00056497"/>
    </source>
</evidence>
<feature type="active site" description="Proton acceptor" evidence="7 8">
    <location>
        <position position="182"/>
    </location>
</feature>
<dbReference type="InterPro" id="IPR040442">
    <property type="entry name" value="Pyrv_kinase-like_dom_sf"/>
</dbReference>
<dbReference type="NCBIfam" id="TIGR00222">
    <property type="entry name" value="panB"/>
    <property type="match status" value="1"/>
</dbReference>
<feature type="binding site" evidence="7 10">
    <location>
        <position position="83"/>
    </location>
    <ligand>
        <name>Mg(2+)</name>
        <dbReference type="ChEBI" id="CHEBI:18420"/>
    </ligand>
</feature>
<evidence type="ECO:0000256" key="2">
    <source>
        <dbReference type="ARBA" id="ARBA00008676"/>
    </source>
</evidence>
<protein>
    <recommendedName>
        <fullName evidence="7">3-methyl-2-oxobutanoate hydroxymethyltransferase</fullName>
        <ecNumber evidence="7">2.1.2.11</ecNumber>
    </recommendedName>
    <alternativeName>
        <fullName evidence="7">Ketopantoate hydroxymethyltransferase</fullName>
        <shortName evidence="7">KPHMT</shortName>
    </alternativeName>
</protein>
<name>A0A178IA96_9BACT</name>
<keyword evidence="12" id="KW-1185">Reference proteome</keyword>
<dbReference type="GO" id="GO:0000287">
    <property type="term" value="F:magnesium ion binding"/>
    <property type="evidence" value="ECO:0007669"/>
    <property type="project" value="TreeGrafter"/>
</dbReference>
<dbReference type="PIRSF" id="PIRSF000388">
    <property type="entry name" value="Pantoate_hydroxy_MeTrfase"/>
    <property type="match status" value="1"/>
</dbReference>
<dbReference type="FunFam" id="3.20.20.60:FF:000003">
    <property type="entry name" value="3-methyl-2-oxobutanoate hydroxymethyltransferase"/>
    <property type="match status" value="1"/>
</dbReference>
<evidence type="ECO:0000313" key="12">
    <source>
        <dbReference type="Proteomes" id="UP000078486"/>
    </source>
</evidence>
<evidence type="ECO:0000256" key="4">
    <source>
        <dbReference type="ARBA" id="ARBA00022655"/>
    </source>
</evidence>
<dbReference type="STRING" id="1184151.AW736_25615"/>
<comment type="subunit">
    <text evidence="3 7">Homodecamer; pentamer of dimers.</text>
</comment>
<dbReference type="Gene3D" id="3.20.20.60">
    <property type="entry name" value="Phosphoenolpyruvate-binding domains"/>
    <property type="match status" value="1"/>
</dbReference>
<comment type="pathway">
    <text evidence="1 7">Cofactor biosynthesis; (R)-pantothenate biosynthesis; (R)-pantoate from 3-methyl-2-oxobutanoate: step 1/2.</text>
</comment>
<dbReference type="InterPro" id="IPR003700">
    <property type="entry name" value="Pantoate_hydroxy_MeTrfase"/>
</dbReference>
<keyword evidence="7 10" id="KW-0460">Magnesium</keyword>
<dbReference type="NCBIfam" id="NF001452">
    <property type="entry name" value="PRK00311.1"/>
    <property type="match status" value="1"/>
</dbReference>
<dbReference type="OrthoDB" id="9781789at2"/>
<evidence type="ECO:0000256" key="5">
    <source>
        <dbReference type="ARBA" id="ARBA00022679"/>
    </source>
</evidence>
<comment type="caution">
    <text evidence="11">The sequence shown here is derived from an EMBL/GenBank/DDBJ whole genome shotgun (WGS) entry which is preliminary data.</text>
</comment>
<dbReference type="GO" id="GO:0032259">
    <property type="term" value="P:methylation"/>
    <property type="evidence" value="ECO:0007669"/>
    <property type="project" value="UniProtKB-KW"/>
</dbReference>
<evidence type="ECO:0000313" key="11">
    <source>
        <dbReference type="EMBL" id="OAM86953.1"/>
    </source>
</evidence>
<dbReference type="SUPFAM" id="SSF51621">
    <property type="entry name" value="Phosphoenolpyruvate/pyruvate domain"/>
    <property type="match status" value="1"/>
</dbReference>
<dbReference type="AlphaFoldDB" id="A0A178IA96"/>
<feature type="binding site" evidence="7 9">
    <location>
        <begin position="44"/>
        <end position="45"/>
    </location>
    <ligand>
        <name>3-methyl-2-oxobutanoate</name>
        <dbReference type="ChEBI" id="CHEBI:11851"/>
    </ligand>
</feature>
<evidence type="ECO:0000256" key="1">
    <source>
        <dbReference type="ARBA" id="ARBA00005033"/>
    </source>
</evidence>
<keyword evidence="4 7" id="KW-0566">Pantothenate biosynthesis</keyword>
<feature type="binding site" evidence="7 10">
    <location>
        <position position="44"/>
    </location>
    <ligand>
        <name>Mg(2+)</name>
        <dbReference type="ChEBI" id="CHEBI:18420"/>
    </ligand>
</feature>
<evidence type="ECO:0000256" key="9">
    <source>
        <dbReference type="PIRSR" id="PIRSR000388-2"/>
    </source>
</evidence>
<proteinExistence type="inferred from homology"/>
<comment type="function">
    <text evidence="6 7">Catalyzes the reversible reaction in which hydroxymethyl group from 5,10-methylenetetrahydrofolate is transferred onto alpha-ketoisovalerate to form ketopantoate.</text>
</comment>
<comment type="similarity">
    <text evidence="2 7">Belongs to the PanB family.</text>
</comment>
<dbReference type="GO" id="GO:0005737">
    <property type="term" value="C:cytoplasm"/>
    <property type="evidence" value="ECO:0007669"/>
    <property type="project" value="UniProtKB-SubCell"/>
</dbReference>
<comment type="catalytic activity">
    <reaction evidence="7">
        <text>(6R)-5,10-methylene-5,6,7,8-tetrahydrofolate + 3-methyl-2-oxobutanoate + H2O = 2-dehydropantoate + (6S)-5,6,7,8-tetrahydrofolate</text>
        <dbReference type="Rhea" id="RHEA:11824"/>
        <dbReference type="ChEBI" id="CHEBI:11561"/>
        <dbReference type="ChEBI" id="CHEBI:11851"/>
        <dbReference type="ChEBI" id="CHEBI:15377"/>
        <dbReference type="ChEBI" id="CHEBI:15636"/>
        <dbReference type="ChEBI" id="CHEBI:57453"/>
        <dbReference type="EC" id="2.1.2.11"/>
    </reaction>
</comment>
<dbReference type="PANTHER" id="PTHR20881:SF0">
    <property type="entry name" value="3-METHYL-2-OXOBUTANOATE HYDROXYMETHYLTRANSFERASE"/>
    <property type="match status" value="1"/>
</dbReference>
<comment type="subcellular location">
    <subcellularLocation>
        <location evidence="7">Cytoplasm</location>
    </subcellularLocation>
</comment>
<dbReference type="PANTHER" id="PTHR20881">
    <property type="entry name" value="3-METHYL-2-OXOBUTANOATE HYDROXYMETHYLTRANSFERASE"/>
    <property type="match status" value="1"/>
</dbReference>
<feature type="binding site" evidence="7 9">
    <location>
        <position position="83"/>
    </location>
    <ligand>
        <name>3-methyl-2-oxobutanoate</name>
        <dbReference type="ChEBI" id="CHEBI:11851"/>
    </ligand>
</feature>
<keyword evidence="7" id="KW-0963">Cytoplasm</keyword>
<evidence type="ECO:0000256" key="3">
    <source>
        <dbReference type="ARBA" id="ARBA00011424"/>
    </source>
</evidence>
<gene>
    <name evidence="7" type="primary">panB</name>
    <name evidence="11" type="ORF">AW736_25615</name>
</gene>
<evidence type="ECO:0000256" key="10">
    <source>
        <dbReference type="PIRSR" id="PIRSR000388-3"/>
    </source>
</evidence>
<dbReference type="GO" id="GO:0008168">
    <property type="term" value="F:methyltransferase activity"/>
    <property type="evidence" value="ECO:0007669"/>
    <property type="project" value="UniProtKB-KW"/>
</dbReference>
<sequence>MPKTTTHSIRKLKGRQPIVVVTAYDAPTARYADAAGVDIILVGDSLGNVVLGHEHTVPVTLDDICHHTAAVVRARPAALVAADLPFAEAHYSFDHVLASCQRILQQAGAGAVKIEGGAEIAPVVARLTAAGIPVWGHIGLKPQQVLALGRYKKFGAAAAERDALLADARALEQAGVFALLIELTDSECARAITEAAGVPTIGISAGPHCDGQVLVAHDLLGLTPSEYLPGFVKQFANAGAEYQKGFAAFAEAVRSKKFPE</sequence>
<dbReference type="HAMAP" id="MF_00156">
    <property type="entry name" value="PanB"/>
    <property type="match status" value="1"/>
</dbReference>
<dbReference type="Proteomes" id="UP000078486">
    <property type="component" value="Unassembled WGS sequence"/>
</dbReference>
<feature type="binding site" evidence="7 10">
    <location>
        <position position="115"/>
    </location>
    <ligand>
        <name>Mg(2+)</name>
        <dbReference type="ChEBI" id="CHEBI:18420"/>
    </ligand>
</feature>
<dbReference type="EC" id="2.1.2.11" evidence="7"/>
<evidence type="ECO:0000256" key="7">
    <source>
        <dbReference type="HAMAP-Rule" id="MF_00156"/>
    </source>
</evidence>
<accession>A0A178IA96</accession>
<dbReference type="InterPro" id="IPR015813">
    <property type="entry name" value="Pyrv/PenolPyrv_kinase-like_dom"/>
</dbReference>
<organism evidence="11 12">
    <name type="scientific">Termitidicoccus mucosus</name>
    <dbReference type="NCBI Taxonomy" id="1184151"/>
    <lineage>
        <taxon>Bacteria</taxon>
        <taxon>Pseudomonadati</taxon>
        <taxon>Verrucomicrobiota</taxon>
        <taxon>Opitutia</taxon>
        <taxon>Opitutales</taxon>
        <taxon>Opitutaceae</taxon>
        <taxon>Termitidicoccus</taxon>
    </lineage>
</organism>
<keyword evidence="11" id="KW-0489">Methyltransferase</keyword>
<dbReference type="CDD" id="cd06557">
    <property type="entry name" value="KPHMT-like"/>
    <property type="match status" value="1"/>
</dbReference>
<dbReference type="Pfam" id="PF02548">
    <property type="entry name" value="Pantoate_transf"/>
    <property type="match status" value="1"/>
</dbReference>
<dbReference type="EMBL" id="LRRQ01000190">
    <property type="protein sequence ID" value="OAM86953.1"/>
    <property type="molecule type" value="Genomic_DNA"/>
</dbReference>